<accession>A0ABY7DA54</accession>
<evidence type="ECO:0000313" key="2">
    <source>
        <dbReference type="EMBL" id="WAQ93677.1"/>
    </source>
</evidence>
<name>A0ABY7DA54_MYAAR</name>
<evidence type="ECO:0000313" key="3">
    <source>
        <dbReference type="Proteomes" id="UP001164746"/>
    </source>
</evidence>
<organism evidence="2 3">
    <name type="scientific">Mya arenaria</name>
    <name type="common">Soft-shell clam</name>
    <dbReference type="NCBI Taxonomy" id="6604"/>
    <lineage>
        <taxon>Eukaryota</taxon>
        <taxon>Metazoa</taxon>
        <taxon>Spiralia</taxon>
        <taxon>Lophotrochozoa</taxon>
        <taxon>Mollusca</taxon>
        <taxon>Bivalvia</taxon>
        <taxon>Autobranchia</taxon>
        <taxon>Heteroconchia</taxon>
        <taxon>Euheterodonta</taxon>
        <taxon>Imparidentia</taxon>
        <taxon>Neoheterodontei</taxon>
        <taxon>Myida</taxon>
        <taxon>Myoidea</taxon>
        <taxon>Myidae</taxon>
        <taxon>Mya</taxon>
    </lineage>
</organism>
<keyword evidence="3" id="KW-1185">Reference proteome</keyword>
<feature type="non-terminal residue" evidence="2">
    <location>
        <position position="424"/>
    </location>
</feature>
<gene>
    <name evidence="2" type="ORF">MAR_006148</name>
</gene>
<dbReference type="InterPro" id="IPR013594">
    <property type="entry name" value="Dynein_heavy_tail"/>
</dbReference>
<dbReference type="PANTHER" id="PTHR46532:SF11">
    <property type="entry name" value="DYNEIN AXONEMAL HEAVY CHAIN 12"/>
    <property type="match status" value="1"/>
</dbReference>
<evidence type="ECO:0000259" key="1">
    <source>
        <dbReference type="Pfam" id="PF08385"/>
    </source>
</evidence>
<protein>
    <submittedName>
        <fullName evidence="2">DYH8-like protein</fullName>
    </submittedName>
</protein>
<dbReference type="PANTHER" id="PTHR46532">
    <property type="entry name" value="MALE FERTILITY FACTOR KL5"/>
    <property type="match status" value="1"/>
</dbReference>
<reference evidence="2" key="1">
    <citation type="submission" date="2022-11" db="EMBL/GenBank/DDBJ databases">
        <title>Centuries of genome instability and evolution in soft-shell clam transmissible cancer (bioRxiv).</title>
        <authorList>
            <person name="Hart S.F.M."/>
            <person name="Yonemitsu M.A."/>
            <person name="Giersch R.M."/>
            <person name="Beal B.F."/>
            <person name="Arriagada G."/>
            <person name="Davis B.W."/>
            <person name="Ostrander E.A."/>
            <person name="Goff S.P."/>
            <person name="Metzger M.J."/>
        </authorList>
    </citation>
    <scope>NUCLEOTIDE SEQUENCE</scope>
    <source>
        <strain evidence="2">MELC-2E11</strain>
        <tissue evidence="2">Siphon/mantle</tissue>
    </source>
</reference>
<dbReference type="Pfam" id="PF08385">
    <property type="entry name" value="DHC_N1"/>
    <property type="match status" value="1"/>
</dbReference>
<feature type="domain" description="Dynein heavy chain tail" evidence="1">
    <location>
        <begin position="129"/>
        <end position="424"/>
    </location>
</feature>
<sequence length="424" mass="49681">MCIYFTRLKTNINITMKNVAEEVNFGSIDMKDTTGILNMFETVMSHVFVPVLAAQEKWGEMADSASGRKTVEQFMDNLNGFVTYMQSAQANAGEGVRLAEYEGAKVDIAAVKGFTECIQLASNPDVVADMEDLTNIWCRQIEQILAECDQMRKEADDTGPMAELEHWRQMMARFNSLLDQIKCHQCRTVISIINTARSKVMKKWKELDKRITDNANEARDNVKFLYSLEKYCEPLYRRDPVSMVECLGGLLNVIRMIHSISRYYNTSERMTSLFIKITNQMVTACKLYIMNNSTERIWDMERQPLIEKLQHCVNLYRSYQDHFHKTKQRIENTPDERRFEFSEMYIFGKFETFCKRIEKIITLLKYISNFSSLAESKIEGLDPYSNRFQLIFTSIKKKQYDVLDQRKLDFDLDYDDFRRQLADL</sequence>
<dbReference type="Proteomes" id="UP001164746">
    <property type="component" value="Chromosome 1"/>
</dbReference>
<dbReference type="EMBL" id="CP111012">
    <property type="protein sequence ID" value="WAQ93677.1"/>
    <property type="molecule type" value="Genomic_DNA"/>
</dbReference>
<dbReference type="InterPro" id="IPR026983">
    <property type="entry name" value="DHC"/>
</dbReference>
<proteinExistence type="predicted"/>